<dbReference type="AlphaFoldDB" id="A0A938B0F6"/>
<dbReference type="InterPro" id="IPR005656">
    <property type="entry name" value="MmgE_PrpD"/>
</dbReference>
<comment type="similarity">
    <text evidence="1">Belongs to the PrpD family.</text>
</comment>
<dbReference type="PANTHER" id="PTHR16943">
    <property type="entry name" value="2-METHYLCITRATE DEHYDRATASE-RELATED"/>
    <property type="match status" value="1"/>
</dbReference>
<dbReference type="InterPro" id="IPR045336">
    <property type="entry name" value="MmgE_PrpD_N"/>
</dbReference>
<comment type="caution">
    <text evidence="4">The sequence shown here is derived from an EMBL/GenBank/DDBJ whole genome shotgun (WGS) entry which is preliminary data.</text>
</comment>
<dbReference type="Proteomes" id="UP000712673">
    <property type="component" value="Unassembled WGS sequence"/>
</dbReference>
<dbReference type="Gene3D" id="1.10.4100.10">
    <property type="entry name" value="2-methylcitrate dehydratase PrpD"/>
    <property type="match status" value="1"/>
</dbReference>
<sequence length="459" mass="47663">MLSHKEKPMTVAHTLATFLTQTSYADLPPQTIEHAAMLIASTLASAALGSGISSAAIIRDLAREQGGVAESAVWFDAGPRLPVAEAARVNAVMSDAAASDDSDLRNIVHTGTTLVSTTLALAERTGASGQDVLTAIVLGYEAAGRIGEAVTPGLRTRGFHGCIVAIFGGAVAAGRLLGLDAEALAQAIALSATSMGGLMAAANTSVAREYHAGLAALLGLQAARAAQRGYTAEASILETHQGFCAVYGGTDGASVTRDLGQSWDIITDMAIKLVPGGHPHHALAEAAANAAREGHILPDEVESITLSRPGVTALAGPHHPTDLIGMAHSPAYFLAAGVADRDFSWVHATAAKITNPVIQQLITRVRVGAQPTEHIEQYRQGATVTIQTKDGRTVSNTVYVPRGAGARGIAWADVDAKYHTLMPHAGVSAQQIASSLQVIHDFRRVSHVSALLTLLQRRV</sequence>
<dbReference type="PANTHER" id="PTHR16943:SF8">
    <property type="entry name" value="2-METHYLCITRATE DEHYDRATASE"/>
    <property type="match status" value="1"/>
</dbReference>
<dbReference type="Gene3D" id="3.30.1330.120">
    <property type="entry name" value="2-methylcitrate dehydratase PrpD"/>
    <property type="match status" value="1"/>
</dbReference>
<dbReference type="InterPro" id="IPR042188">
    <property type="entry name" value="MmgE/PrpD_sf_2"/>
</dbReference>
<evidence type="ECO:0000259" key="3">
    <source>
        <dbReference type="Pfam" id="PF19305"/>
    </source>
</evidence>
<name>A0A938B0F6_UNCTE</name>
<dbReference type="InterPro" id="IPR036148">
    <property type="entry name" value="MmgE/PrpD_sf"/>
</dbReference>
<evidence type="ECO:0000259" key="2">
    <source>
        <dbReference type="Pfam" id="PF03972"/>
    </source>
</evidence>
<accession>A0A938B0F6</accession>
<dbReference type="SUPFAM" id="SSF103378">
    <property type="entry name" value="2-methylcitrate dehydratase PrpD"/>
    <property type="match status" value="1"/>
</dbReference>
<gene>
    <name evidence="4" type="ORF">FJZ47_07915</name>
</gene>
<dbReference type="EMBL" id="VGLS01000186">
    <property type="protein sequence ID" value="MBM3223707.1"/>
    <property type="molecule type" value="Genomic_DNA"/>
</dbReference>
<feature type="domain" description="MmgE/PrpD C-terminal" evidence="3">
    <location>
        <begin position="280"/>
        <end position="431"/>
    </location>
</feature>
<evidence type="ECO:0000256" key="1">
    <source>
        <dbReference type="ARBA" id="ARBA00006174"/>
    </source>
</evidence>
<evidence type="ECO:0000313" key="4">
    <source>
        <dbReference type="EMBL" id="MBM3223707.1"/>
    </source>
</evidence>
<feature type="domain" description="MmgE/PrpD N-terminal" evidence="2">
    <location>
        <begin position="14"/>
        <end position="251"/>
    </location>
</feature>
<organism evidence="4 5">
    <name type="scientific">Tectimicrobiota bacterium</name>
    <dbReference type="NCBI Taxonomy" id="2528274"/>
    <lineage>
        <taxon>Bacteria</taxon>
        <taxon>Pseudomonadati</taxon>
        <taxon>Nitrospinota/Tectimicrobiota group</taxon>
        <taxon>Candidatus Tectimicrobiota</taxon>
    </lineage>
</organism>
<evidence type="ECO:0000313" key="5">
    <source>
        <dbReference type="Proteomes" id="UP000712673"/>
    </source>
</evidence>
<proteinExistence type="inferred from homology"/>
<reference evidence="4" key="1">
    <citation type="submission" date="2019-03" db="EMBL/GenBank/DDBJ databases">
        <title>Lake Tanganyika Metagenome-Assembled Genomes (MAGs).</title>
        <authorList>
            <person name="Tran P."/>
        </authorList>
    </citation>
    <scope>NUCLEOTIDE SEQUENCE</scope>
    <source>
        <strain evidence="4">K_DeepCast_65m_m2_066</strain>
    </source>
</reference>
<protein>
    <submittedName>
        <fullName evidence="4">MmgE/PrpD family protein</fullName>
    </submittedName>
</protein>
<dbReference type="GO" id="GO:0016829">
    <property type="term" value="F:lyase activity"/>
    <property type="evidence" value="ECO:0007669"/>
    <property type="project" value="InterPro"/>
</dbReference>
<dbReference type="Pfam" id="PF19305">
    <property type="entry name" value="MmgE_PrpD_C"/>
    <property type="match status" value="1"/>
</dbReference>
<dbReference type="InterPro" id="IPR045337">
    <property type="entry name" value="MmgE_PrpD_C"/>
</dbReference>
<dbReference type="InterPro" id="IPR042183">
    <property type="entry name" value="MmgE/PrpD_sf_1"/>
</dbReference>
<dbReference type="Pfam" id="PF03972">
    <property type="entry name" value="MmgE_PrpD_N"/>
    <property type="match status" value="1"/>
</dbReference>